<name>A0A8H6PQ13_9EURO</name>
<dbReference type="EMBL" id="JACBAE010001387">
    <property type="protein sequence ID" value="KAF7158287.1"/>
    <property type="molecule type" value="Genomic_DNA"/>
</dbReference>
<accession>A0A8H6PQ13</accession>
<evidence type="ECO:0000313" key="2">
    <source>
        <dbReference type="EMBL" id="KAF7158287.1"/>
    </source>
</evidence>
<reference evidence="2" key="1">
    <citation type="submission" date="2020-06" db="EMBL/GenBank/DDBJ databases">
        <title>Draft genome sequences of strains closely related to Aspergillus parafelis and Aspergillus hiratsukae.</title>
        <authorList>
            <person name="Dos Santos R.A.C."/>
            <person name="Rivero-Menendez O."/>
            <person name="Steenwyk J.L."/>
            <person name="Mead M.E."/>
            <person name="Goldman G.H."/>
            <person name="Alastruey-Izquierdo A."/>
            <person name="Rokas A."/>
        </authorList>
    </citation>
    <scope>NUCLEOTIDE SEQUENCE</scope>
    <source>
        <strain evidence="2">CNM-CM5623</strain>
        <strain evidence="3">CNM-CM7691</strain>
    </source>
</reference>
<sequence length="649" mass="74822">MQAINKMLMHRFARHGLLTAVFFMLFITVWSLNLDFLISNRPKNAQGRYLEEQRLYPSVFSHVVSTLDRIAVPPSHDSRTILEDPRFEGEQGSKVPRIYRPYPDYSSREWQNTHRGSFVPCEGPRGKLLNESLDDQVGVYVGVPDEFPSPMFGSHEAVGFDSQVSFDRYTRYGAYGLGEDESYVSNWRKPSKVKWNEVDWSDLQQQCYDRNAARFSQKNDGLSEAKQHIAPESRTAVLIRTYVGKKYTENDLQVIRSMITELSLQSGGEYSVFLLLHVKNSELPIDQIEVHQKVLEDNIPEEFWNMTILWNVPMVAARYPNLDHNVIDVHHAQWLSVQHFALQYPDFDFVWNWEVDARFTGHHYEFANKVAEFGRKQPRRGLWERNARFYIPAVHGDYDSAFRKFVERIENEAVWGPLPIGPMPTNDREELGPSPPVPSPRQDSYAWGVGEEADYIGFLPIFHPIGTDWVIRNEVSGYIGDVTPRRASLITHSRLSRRLLLAMDAENLAGRHMGSEMFPVTAALHHGLKAITAPHPIYSDKNLPPESVDKWFNSGVNGRAGSTKNSPFSWGRESRFKDVSWYYRANLPGRLYWNFLGWRKEGTGGKLYETLHGRVCLPSMLFHPIKDVRPDADSTHYQFDFELGYVTIQ</sequence>
<dbReference type="Proteomes" id="UP000641853">
    <property type="component" value="Unassembled WGS sequence"/>
</dbReference>
<evidence type="ECO:0000313" key="3">
    <source>
        <dbReference type="EMBL" id="KAF7176732.1"/>
    </source>
</evidence>
<comment type="caution">
    <text evidence="2">The sequence shown here is derived from an EMBL/GenBank/DDBJ whole genome shotgun (WGS) entry which is preliminary data.</text>
</comment>
<dbReference type="EMBL" id="JACBAG010001908">
    <property type="protein sequence ID" value="KAF7176732.1"/>
    <property type="molecule type" value="Genomic_DNA"/>
</dbReference>
<keyword evidence="4" id="KW-1185">Reference proteome</keyword>
<dbReference type="AlphaFoldDB" id="A0A8H6PQ13"/>
<evidence type="ECO:0000313" key="4">
    <source>
        <dbReference type="Proteomes" id="UP000641853"/>
    </source>
</evidence>
<dbReference type="Pfam" id="PF11885">
    <property type="entry name" value="DUF3405"/>
    <property type="match status" value="1"/>
</dbReference>
<evidence type="ECO:0000313" key="5">
    <source>
        <dbReference type="Proteomes" id="UP000654922"/>
    </source>
</evidence>
<evidence type="ECO:0000256" key="1">
    <source>
        <dbReference type="SAM" id="MobiDB-lite"/>
    </source>
</evidence>
<organism evidence="2 5">
    <name type="scientific">Aspergillus felis</name>
    <dbReference type="NCBI Taxonomy" id="1287682"/>
    <lineage>
        <taxon>Eukaryota</taxon>
        <taxon>Fungi</taxon>
        <taxon>Dikarya</taxon>
        <taxon>Ascomycota</taxon>
        <taxon>Pezizomycotina</taxon>
        <taxon>Eurotiomycetes</taxon>
        <taxon>Eurotiomycetidae</taxon>
        <taxon>Eurotiales</taxon>
        <taxon>Aspergillaceae</taxon>
        <taxon>Aspergillus</taxon>
        <taxon>Aspergillus subgen. Fumigati</taxon>
    </lineage>
</organism>
<protein>
    <submittedName>
        <fullName evidence="2">Uncharacterized protein</fullName>
    </submittedName>
</protein>
<dbReference type="InterPro" id="IPR021822">
    <property type="entry name" value="DUF3405"/>
</dbReference>
<dbReference type="Proteomes" id="UP000654922">
    <property type="component" value="Unassembled WGS sequence"/>
</dbReference>
<proteinExistence type="predicted"/>
<dbReference type="PANTHER" id="PTHR36205">
    <property type="entry name" value="CHROMOSOME 19, WHOLE GENOME SHOTGUN SEQUENCE"/>
    <property type="match status" value="1"/>
</dbReference>
<dbReference type="PANTHER" id="PTHR36205:SF2">
    <property type="entry name" value="MAJOR FACILITATOR SUPERFAMILY TRANSPORTER"/>
    <property type="match status" value="1"/>
</dbReference>
<gene>
    <name evidence="2" type="ORF">CNMCM5623_003056</name>
    <name evidence="3" type="ORF">CNMCM7691_003745</name>
</gene>
<feature type="region of interest" description="Disordered" evidence="1">
    <location>
        <begin position="420"/>
        <end position="442"/>
    </location>
</feature>
<dbReference type="OrthoDB" id="3353407at2759"/>